<gene>
    <name evidence="1" type="ORF">GA0111570_109101</name>
</gene>
<sequence>MRRYSIVGEWSEFLAVWRRIVPVRERRGFCCLFAVADEAEDMFTWAFDFDGDWADVGPAQRGYHQDPERVGLRRVFDFMADYAIHPATQLMFDRS</sequence>
<name>A0A1G6HFR6_9ACTN</name>
<organism evidence="1 2">
    <name type="scientific">Raineyella antarctica</name>
    <dbReference type="NCBI Taxonomy" id="1577474"/>
    <lineage>
        <taxon>Bacteria</taxon>
        <taxon>Bacillati</taxon>
        <taxon>Actinomycetota</taxon>
        <taxon>Actinomycetes</taxon>
        <taxon>Propionibacteriales</taxon>
        <taxon>Propionibacteriaceae</taxon>
        <taxon>Raineyella</taxon>
    </lineage>
</organism>
<proteinExistence type="predicted"/>
<dbReference type="Proteomes" id="UP000199086">
    <property type="component" value="Unassembled WGS sequence"/>
</dbReference>
<accession>A0A1G6HFR6</accession>
<evidence type="ECO:0000313" key="2">
    <source>
        <dbReference type="Proteomes" id="UP000199086"/>
    </source>
</evidence>
<reference evidence="1 2" key="1">
    <citation type="submission" date="2016-06" db="EMBL/GenBank/DDBJ databases">
        <authorList>
            <person name="Olsen C.W."/>
            <person name="Carey S."/>
            <person name="Hinshaw L."/>
            <person name="Karasin A.I."/>
        </authorList>
    </citation>
    <scope>NUCLEOTIDE SEQUENCE [LARGE SCALE GENOMIC DNA]</scope>
    <source>
        <strain evidence="1 2">LZ-22</strain>
    </source>
</reference>
<protein>
    <recommendedName>
        <fullName evidence="3">NIPSNAP protein</fullName>
    </recommendedName>
</protein>
<keyword evidence="2" id="KW-1185">Reference proteome</keyword>
<evidence type="ECO:0008006" key="3">
    <source>
        <dbReference type="Google" id="ProtNLM"/>
    </source>
</evidence>
<evidence type="ECO:0000313" key="1">
    <source>
        <dbReference type="EMBL" id="SDB93061.1"/>
    </source>
</evidence>
<dbReference type="AlphaFoldDB" id="A0A1G6HFR6"/>
<dbReference type="STRING" id="1577474.GA0111570_109101"/>
<dbReference type="EMBL" id="FMYF01000009">
    <property type="protein sequence ID" value="SDB93061.1"/>
    <property type="molecule type" value="Genomic_DNA"/>
</dbReference>